<dbReference type="Proteomes" id="UP000824246">
    <property type="component" value="Unassembled WGS sequence"/>
</dbReference>
<dbReference type="SUPFAM" id="SSF56954">
    <property type="entry name" value="Outer membrane efflux proteins (OEP)"/>
    <property type="match status" value="1"/>
</dbReference>
<name>A0A9D1VPQ6_9BACT</name>
<protein>
    <submittedName>
        <fullName evidence="8">TolC family protein</fullName>
    </submittedName>
</protein>
<keyword evidence="5" id="KW-0812">Transmembrane</keyword>
<evidence type="ECO:0000313" key="9">
    <source>
        <dbReference type="Proteomes" id="UP000824246"/>
    </source>
</evidence>
<evidence type="ECO:0000256" key="4">
    <source>
        <dbReference type="ARBA" id="ARBA00022452"/>
    </source>
</evidence>
<accession>A0A9D1VPQ6</accession>
<dbReference type="GO" id="GO:0009279">
    <property type="term" value="C:cell outer membrane"/>
    <property type="evidence" value="ECO:0007669"/>
    <property type="project" value="UniProtKB-SubCell"/>
</dbReference>
<organism evidence="8 9">
    <name type="scientific">Candidatus Barnesiella excrementipullorum</name>
    <dbReference type="NCBI Taxonomy" id="2838479"/>
    <lineage>
        <taxon>Bacteria</taxon>
        <taxon>Pseudomonadati</taxon>
        <taxon>Bacteroidota</taxon>
        <taxon>Bacteroidia</taxon>
        <taxon>Bacteroidales</taxon>
        <taxon>Barnesiellaceae</taxon>
        <taxon>Barnesiella</taxon>
    </lineage>
</organism>
<gene>
    <name evidence="8" type="ORF">H9982_00625</name>
</gene>
<dbReference type="PANTHER" id="PTHR30026:SF20">
    <property type="entry name" value="OUTER MEMBRANE PROTEIN TOLC"/>
    <property type="match status" value="1"/>
</dbReference>
<dbReference type="PANTHER" id="PTHR30026">
    <property type="entry name" value="OUTER MEMBRANE PROTEIN TOLC"/>
    <property type="match status" value="1"/>
</dbReference>
<proteinExistence type="inferred from homology"/>
<evidence type="ECO:0000313" key="8">
    <source>
        <dbReference type="EMBL" id="HIX44706.1"/>
    </source>
</evidence>
<evidence type="ECO:0000256" key="5">
    <source>
        <dbReference type="ARBA" id="ARBA00022692"/>
    </source>
</evidence>
<keyword evidence="6" id="KW-0472">Membrane</keyword>
<keyword evidence="3" id="KW-0813">Transport</keyword>
<dbReference type="InterPro" id="IPR003423">
    <property type="entry name" value="OMP_efflux"/>
</dbReference>
<evidence type="ECO:0000256" key="6">
    <source>
        <dbReference type="ARBA" id="ARBA00023136"/>
    </source>
</evidence>
<dbReference type="GO" id="GO:0015288">
    <property type="term" value="F:porin activity"/>
    <property type="evidence" value="ECO:0007669"/>
    <property type="project" value="TreeGrafter"/>
</dbReference>
<keyword evidence="4" id="KW-1134">Transmembrane beta strand</keyword>
<dbReference type="GO" id="GO:1990281">
    <property type="term" value="C:efflux pump complex"/>
    <property type="evidence" value="ECO:0007669"/>
    <property type="project" value="TreeGrafter"/>
</dbReference>
<evidence type="ECO:0000256" key="3">
    <source>
        <dbReference type="ARBA" id="ARBA00022448"/>
    </source>
</evidence>
<dbReference type="AlphaFoldDB" id="A0A9D1VPQ6"/>
<comment type="caution">
    <text evidence="8">The sequence shown here is derived from an EMBL/GenBank/DDBJ whole genome shotgun (WGS) entry which is preliminary data.</text>
</comment>
<evidence type="ECO:0000256" key="7">
    <source>
        <dbReference type="ARBA" id="ARBA00023237"/>
    </source>
</evidence>
<sequence>MTKEQLFKAWSFVVIFGLTGWHCTLSAQEPLSLDSCRNMALRNNKSLQIADEVVTQAAYTRKAARGAYLPSIDFTGAYIYNQKDIQLVDVDALRSAIGGLGIPSSWASAIIPDDLLEFDTHHVGVGAVTVTQPVFLGGKIKAINDIASQAEKLAGSQRRLTEENVITSVDDAYWLVVSLEQKKRLAKNFVALVDTLHRNVAAMVADGVATRSDELTVSVALNEAEIALVKVENGLSLSRMLLAQLCGMPLDSDFVLQDVVQTDTATTENTPIPLIDMENVYGNREELKSLGYLTHMAEAQQRMALSTLLPSVAVVGAYTFNKPNLYNGFKTDFDGMFRVGVVLRVPIFHWGTDFYRYKASHSATVITRIETEAAKERIELQVNQAAYRLSEAIKTYHMTCRNTDNASDNLHNAQLSFSEGVYTTSDVLAAQVAWEKAQTEKIDAYISVQISHAAMERALGETQYGENRVKPNKQ</sequence>
<dbReference type="GO" id="GO:0015562">
    <property type="term" value="F:efflux transmembrane transporter activity"/>
    <property type="evidence" value="ECO:0007669"/>
    <property type="project" value="InterPro"/>
</dbReference>
<reference evidence="8" key="1">
    <citation type="journal article" date="2021" name="PeerJ">
        <title>Extensive microbial diversity within the chicken gut microbiome revealed by metagenomics and culture.</title>
        <authorList>
            <person name="Gilroy R."/>
            <person name="Ravi A."/>
            <person name="Getino M."/>
            <person name="Pursley I."/>
            <person name="Horton D.L."/>
            <person name="Alikhan N.F."/>
            <person name="Baker D."/>
            <person name="Gharbi K."/>
            <person name="Hall N."/>
            <person name="Watson M."/>
            <person name="Adriaenssens E.M."/>
            <person name="Foster-Nyarko E."/>
            <person name="Jarju S."/>
            <person name="Secka A."/>
            <person name="Antonio M."/>
            <person name="Oren A."/>
            <person name="Chaudhuri R.R."/>
            <person name="La Ragione R."/>
            <person name="Hildebrand F."/>
            <person name="Pallen M.J."/>
        </authorList>
    </citation>
    <scope>NUCLEOTIDE SEQUENCE</scope>
    <source>
        <strain evidence="8">ChiHjej12B11-16260</strain>
    </source>
</reference>
<dbReference type="EMBL" id="DXFB01000015">
    <property type="protein sequence ID" value="HIX44706.1"/>
    <property type="molecule type" value="Genomic_DNA"/>
</dbReference>
<reference evidence="8" key="2">
    <citation type="submission" date="2021-04" db="EMBL/GenBank/DDBJ databases">
        <authorList>
            <person name="Gilroy R."/>
        </authorList>
    </citation>
    <scope>NUCLEOTIDE SEQUENCE</scope>
    <source>
        <strain evidence="8">ChiHjej12B11-16260</strain>
    </source>
</reference>
<evidence type="ECO:0000256" key="1">
    <source>
        <dbReference type="ARBA" id="ARBA00004442"/>
    </source>
</evidence>
<evidence type="ECO:0000256" key="2">
    <source>
        <dbReference type="ARBA" id="ARBA00007613"/>
    </source>
</evidence>
<comment type="similarity">
    <text evidence="2">Belongs to the outer membrane factor (OMF) (TC 1.B.17) family.</text>
</comment>
<dbReference type="InterPro" id="IPR051906">
    <property type="entry name" value="TolC-like"/>
</dbReference>
<dbReference type="Gene3D" id="1.20.1600.10">
    <property type="entry name" value="Outer membrane efflux proteins (OEP)"/>
    <property type="match status" value="1"/>
</dbReference>
<dbReference type="Pfam" id="PF02321">
    <property type="entry name" value="OEP"/>
    <property type="match status" value="2"/>
</dbReference>
<comment type="subcellular location">
    <subcellularLocation>
        <location evidence="1">Cell outer membrane</location>
    </subcellularLocation>
</comment>
<keyword evidence="7" id="KW-0998">Cell outer membrane</keyword>